<dbReference type="GO" id="GO:0016020">
    <property type="term" value="C:membrane"/>
    <property type="evidence" value="ECO:0007669"/>
    <property type="project" value="UniProtKB-SubCell"/>
</dbReference>
<dbReference type="InterPro" id="IPR021840">
    <property type="entry name" value="DUF3433"/>
</dbReference>
<comment type="caution">
    <text evidence="6">The sequence shown here is derived from an EMBL/GenBank/DDBJ whole genome shotgun (WGS) entry which is preliminary data.</text>
</comment>
<dbReference type="Pfam" id="PF04479">
    <property type="entry name" value="RTA1"/>
    <property type="match status" value="1"/>
</dbReference>
<dbReference type="AlphaFoldDB" id="A0AAN6LYC5"/>
<sequence length="1261" mass="140002">MSSTYALSPDGYPLIGFGSNANCTLDTCPITLSVFQYRPSLAANATLLAVFGVLIINLADPSLSRFPPTLFYYLFIPADITCLVLQATGGALSATGETLSAVDTGVSVSKAGLILQVVVLVIFLAFFVDYLVMYRKKHGGADVACCNVAIVTPPVEPPADWYPFTLRWYFLVLTVIIFEDVKRTEPFARLAKSPSAGATAYGTLLQTPKSWWAISYDIIFKRKLVGKTGWSLIAALMVHVLALIAISPLSSALLATEEVIVAKPFDFTRSSPAEGVQIPMNITRESYFRIIASLSRNMSTSAWATDDSFTFPVWPSSGRQQLGPTISSEQKSWQIEATTYSMAYPCQNMTLEKTELRNFTYRQADWHSLQYGKELTGEGPMVVYTLNSEIGCQYELKLHPSVDLAYNGGITWSDASTYNYDRGASFVFDGRRFDANLTDHSPFARVNSSKECKGRDIIIASTPWTTPVLSFKVQGMQPDQTKFRQSPDFKLRALLCSSAYTSKTGTIEMKMALGEQTVLKHMPGTVTHNSSLSNTELGLDDFQTISTGFHWPNYFGSAWRDMIVPVDGPDLDSDMAESTTIVTGPGIALGASWQYNISRMIEATELVETARRIKGRTPSSNSGKKRDWRPRVIHLKFLFALCGFLLLITAAIVVLYNFSTSSKLYQKVFTYDTDLSKFGLSISSFAPISIAPAVISIAITLWWDQIDATFRLLQPYIAMSQKSTPIRSGAGLTYRSKTWFGAAVKAARHRHWVLFMVAIGSTLCQILTVSMSALFERQMDSVSHQIPLNKTLQIRQYPIVSEARYGPLSVMDDMFTNTSSWVGPKEGENFWESVEMIQNVTGLQNFTALRPNIFEGTPAVTTILNDDFQVQCCKNGTGKRSKPAAIGRWSPVNATEGYYEDRSWPLSFVPKWILGEPILAETHPEVPYQMIFEENPEIQAALCKPVIETTEATVLVDQVTGSVHSYNLESPPMLYDSAWSEVFLRRSRSDPTIHYNSTTDDGLRNITTSFGVLFLDTLLTAANQDIMGDDGYEVLVENFFNFRDMANGLNLDLMTYAMYTMADKDPRALLNYTTLTTYANRTAQTFFQHFVSSAQNFTTSGFAYQEIDDNSMSTIGHAVDENGTTIGQPVYPAFNVGRNSLATVTDRIQVLRLNPAATFLSIGILLWLVGTAAVVSCVQRRYTRTMLRNVELIADALVLVAGSENFLNLVQERGVALKRDENIRTKLGWFKGRDGEVRWGVEVVGGRNAVEWVEPPKQGII</sequence>
<evidence type="ECO:0000313" key="7">
    <source>
        <dbReference type="Proteomes" id="UP001280581"/>
    </source>
</evidence>
<dbReference type="Pfam" id="PF11915">
    <property type="entry name" value="DUF3433"/>
    <property type="match status" value="1"/>
</dbReference>
<reference evidence="6 7" key="1">
    <citation type="submission" date="2021-02" db="EMBL/GenBank/DDBJ databases">
        <title>Genome assembly of Pseudopithomyces chartarum.</title>
        <authorList>
            <person name="Jauregui R."/>
            <person name="Singh J."/>
            <person name="Voisey C."/>
        </authorList>
    </citation>
    <scope>NUCLEOTIDE SEQUENCE [LARGE SCALE GENOMIC DNA]</scope>
    <source>
        <strain evidence="6 7">AGR01</strain>
    </source>
</reference>
<feature type="transmembrane region" description="Helical" evidence="5">
    <location>
        <begin position="1156"/>
        <end position="1178"/>
    </location>
</feature>
<feature type="transmembrane region" description="Helical" evidence="5">
    <location>
        <begin position="635"/>
        <end position="658"/>
    </location>
</feature>
<evidence type="ECO:0000256" key="3">
    <source>
        <dbReference type="ARBA" id="ARBA00022989"/>
    </source>
</evidence>
<keyword evidence="3 5" id="KW-1133">Transmembrane helix</keyword>
<feature type="transmembrane region" description="Helical" evidence="5">
    <location>
        <begin position="678"/>
        <end position="703"/>
    </location>
</feature>
<feature type="transmembrane region" description="Helical" evidence="5">
    <location>
        <begin position="230"/>
        <end position="255"/>
    </location>
</feature>
<evidence type="ECO:0000256" key="4">
    <source>
        <dbReference type="ARBA" id="ARBA00023136"/>
    </source>
</evidence>
<evidence type="ECO:0000256" key="5">
    <source>
        <dbReference type="SAM" id="Phobius"/>
    </source>
</evidence>
<dbReference type="PANTHER" id="PTHR37544">
    <property type="entry name" value="SPRAY-RELATED"/>
    <property type="match status" value="1"/>
</dbReference>
<protein>
    <submittedName>
        <fullName evidence="6">Uncharacterized protein</fullName>
    </submittedName>
</protein>
<feature type="transmembrane region" description="Helical" evidence="5">
    <location>
        <begin position="71"/>
        <end position="93"/>
    </location>
</feature>
<evidence type="ECO:0000256" key="1">
    <source>
        <dbReference type="ARBA" id="ARBA00004141"/>
    </source>
</evidence>
<proteinExistence type="predicted"/>
<dbReference type="Proteomes" id="UP001280581">
    <property type="component" value="Unassembled WGS sequence"/>
</dbReference>
<keyword evidence="7" id="KW-1185">Reference proteome</keyword>
<gene>
    <name evidence="6" type="ORF">GRF29_69g1867027</name>
</gene>
<name>A0AAN6LYC5_9PLEO</name>
<dbReference type="EMBL" id="WVTA01000006">
    <property type="protein sequence ID" value="KAK3209461.1"/>
    <property type="molecule type" value="Genomic_DNA"/>
</dbReference>
<comment type="subcellular location">
    <subcellularLocation>
        <location evidence="1">Membrane</location>
        <topology evidence="1">Multi-pass membrane protein</topology>
    </subcellularLocation>
</comment>
<dbReference type="PANTHER" id="PTHR37544:SF3">
    <property type="entry name" value="SPRAY"/>
    <property type="match status" value="1"/>
</dbReference>
<dbReference type="InterPro" id="IPR007568">
    <property type="entry name" value="RTA1"/>
</dbReference>
<keyword evidence="4 5" id="KW-0472">Membrane</keyword>
<accession>A0AAN6LYC5</accession>
<keyword evidence="2 5" id="KW-0812">Transmembrane</keyword>
<feature type="transmembrane region" description="Helical" evidence="5">
    <location>
        <begin position="41"/>
        <end position="59"/>
    </location>
</feature>
<evidence type="ECO:0000256" key="2">
    <source>
        <dbReference type="ARBA" id="ARBA00022692"/>
    </source>
</evidence>
<organism evidence="6 7">
    <name type="scientific">Pseudopithomyces chartarum</name>
    <dbReference type="NCBI Taxonomy" id="1892770"/>
    <lineage>
        <taxon>Eukaryota</taxon>
        <taxon>Fungi</taxon>
        <taxon>Dikarya</taxon>
        <taxon>Ascomycota</taxon>
        <taxon>Pezizomycotina</taxon>
        <taxon>Dothideomycetes</taxon>
        <taxon>Pleosporomycetidae</taxon>
        <taxon>Pleosporales</taxon>
        <taxon>Massarineae</taxon>
        <taxon>Didymosphaeriaceae</taxon>
        <taxon>Pseudopithomyces</taxon>
    </lineage>
</organism>
<feature type="transmembrane region" description="Helical" evidence="5">
    <location>
        <begin position="113"/>
        <end position="132"/>
    </location>
</feature>
<evidence type="ECO:0000313" key="6">
    <source>
        <dbReference type="EMBL" id="KAK3209461.1"/>
    </source>
</evidence>